<gene>
    <name evidence="8" type="ORF">NXF25_005891</name>
</gene>
<organism evidence="8 9">
    <name type="scientific">Crotalus adamanteus</name>
    <name type="common">Eastern diamondback rattlesnake</name>
    <dbReference type="NCBI Taxonomy" id="8729"/>
    <lineage>
        <taxon>Eukaryota</taxon>
        <taxon>Metazoa</taxon>
        <taxon>Chordata</taxon>
        <taxon>Craniata</taxon>
        <taxon>Vertebrata</taxon>
        <taxon>Euteleostomi</taxon>
        <taxon>Lepidosauria</taxon>
        <taxon>Squamata</taxon>
        <taxon>Bifurcata</taxon>
        <taxon>Unidentata</taxon>
        <taxon>Episquamata</taxon>
        <taxon>Toxicofera</taxon>
        <taxon>Serpentes</taxon>
        <taxon>Colubroidea</taxon>
        <taxon>Viperidae</taxon>
        <taxon>Crotalinae</taxon>
        <taxon>Crotalus</taxon>
    </lineage>
</organism>
<dbReference type="Proteomes" id="UP001474421">
    <property type="component" value="Unassembled WGS sequence"/>
</dbReference>
<keyword evidence="4" id="KW-0234">DNA repair</keyword>
<keyword evidence="9" id="KW-1185">Reference proteome</keyword>
<dbReference type="EMBL" id="JAOTOJ010000002">
    <property type="protein sequence ID" value="KAK9407117.1"/>
    <property type="molecule type" value="Genomic_DNA"/>
</dbReference>
<keyword evidence="2" id="KW-0227">DNA damage</keyword>
<dbReference type="Pfam" id="PF21473">
    <property type="entry name" value="OB_Ssb-like"/>
    <property type="match status" value="1"/>
</dbReference>
<feature type="domain" description="DUF3456" evidence="6">
    <location>
        <begin position="239"/>
        <end position="381"/>
    </location>
</feature>
<comment type="similarity">
    <text evidence="1">Belongs to the canopy family.</text>
</comment>
<feature type="region of interest" description="Disordered" evidence="5">
    <location>
        <begin position="127"/>
        <end position="176"/>
    </location>
</feature>
<evidence type="ECO:0000256" key="1">
    <source>
        <dbReference type="ARBA" id="ARBA00007285"/>
    </source>
</evidence>
<dbReference type="Pfam" id="PF11938">
    <property type="entry name" value="DUF3456"/>
    <property type="match status" value="1"/>
</dbReference>
<sequence length="392" mass="43397">MKIIQFVQSTGNQKPFNMTTETLVKDIKPGMKNLNLIFIVLETGRVTKTKDGHEVRTCKVADRTGSINISVWDDVGNLIQPGDIIRLTKGYSSIFKGCLTLYTGRGGDLQKVGEFCMVYSEVPNFSEPNPDYVAQQSQNKNTPNDNAAPTASQTTPGPSTSAAAENQNGNGLISSGGALHQPSISTHLTTSRITRSQPNHQGDAGCLPIPRKMNDWISSTVCLLLLLSSVCAQKSQDLRCGACRALVDELEWEISRVDLKKTIQIGSFRINPDGSQSIVEVPYARSEAHLTELLENICENMNNYGEKVDPSTRRKNYVRVVSFDGTKMDLSETKYDGDVTSSLKFACEKIAEEYEDELIEFFSHEAENVKDRLCSKRTDLCDHALHLPHDEL</sequence>
<evidence type="ECO:0000256" key="4">
    <source>
        <dbReference type="ARBA" id="ARBA00023204"/>
    </source>
</evidence>
<dbReference type="FunFam" id="2.40.50.140:FF:000072">
    <property type="entry name" value="SOSS complex subunit B2"/>
    <property type="match status" value="1"/>
</dbReference>
<evidence type="ECO:0000313" key="8">
    <source>
        <dbReference type="EMBL" id="KAK9407117.1"/>
    </source>
</evidence>
<dbReference type="InterPro" id="IPR021852">
    <property type="entry name" value="DUF3456"/>
</dbReference>
<dbReference type="AlphaFoldDB" id="A0AAW1BZV6"/>
<dbReference type="GO" id="GO:0003677">
    <property type="term" value="F:DNA binding"/>
    <property type="evidence" value="ECO:0007669"/>
    <property type="project" value="UniProtKB-KW"/>
</dbReference>
<dbReference type="GO" id="GO:0006281">
    <property type="term" value="P:DNA repair"/>
    <property type="evidence" value="ECO:0007669"/>
    <property type="project" value="UniProtKB-KW"/>
</dbReference>
<keyword evidence="3" id="KW-0238">DNA-binding</keyword>
<reference evidence="8 9" key="1">
    <citation type="journal article" date="2024" name="Proc. Natl. Acad. Sci. U.S.A.">
        <title>The genetic regulatory architecture and epigenomic basis for age-related changes in rattlesnake venom.</title>
        <authorList>
            <person name="Hogan M.P."/>
            <person name="Holding M.L."/>
            <person name="Nystrom G.S."/>
            <person name="Colston T.J."/>
            <person name="Bartlett D.A."/>
            <person name="Mason A.J."/>
            <person name="Ellsworth S.A."/>
            <person name="Rautsaw R.M."/>
            <person name="Lawrence K.C."/>
            <person name="Strickland J.L."/>
            <person name="He B."/>
            <person name="Fraser P."/>
            <person name="Margres M.J."/>
            <person name="Gilbert D.M."/>
            <person name="Gibbs H.L."/>
            <person name="Parkinson C.L."/>
            <person name="Rokyta D.R."/>
        </authorList>
    </citation>
    <scope>NUCLEOTIDE SEQUENCE [LARGE SCALE GENOMIC DNA]</scope>
    <source>
        <strain evidence="8">DRR0105</strain>
    </source>
</reference>
<dbReference type="InterPro" id="IPR012340">
    <property type="entry name" value="NA-bd_OB-fold"/>
</dbReference>
<dbReference type="PANTHER" id="PTHR13341:SF6">
    <property type="entry name" value="PROTEIN CANOPY HOMOLOG 2"/>
    <property type="match status" value="1"/>
</dbReference>
<evidence type="ECO:0000256" key="2">
    <source>
        <dbReference type="ARBA" id="ARBA00022763"/>
    </source>
</evidence>
<evidence type="ECO:0000256" key="5">
    <source>
        <dbReference type="SAM" id="MobiDB-lite"/>
    </source>
</evidence>
<feature type="compositionally biased region" description="Polar residues" evidence="5">
    <location>
        <begin position="134"/>
        <end position="173"/>
    </location>
</feature>
<accession>A0AAW1BZV6</accession>
<dbReference type="Gene3D" id="2.40.50.140">
    <property type="entry name" value="Nucleic acid-binding proteins"/>
    <property type="match status" value="1"/>
</dbReference>
<dbReference type="InterPro" id="IPR042415">
    <property type="entry name" value="CNPY"/>
</dbReference>
<dbReference type="GO" id="GO:0005694">
    <property type="term" value="C:chromosome"/>
    <property type="evidence" value="ECO:0007669"/>
    <property type="project" value="UniProtKB-ARBA"/>
</dbReference>
<feature type="domain" description="Single-stranded DNA binding protein Ssb-like OB fold" evidence="7">
    <location>
        <begin position="27"/>
        <end position="109"/>
    </location>
</feature>
<dbReference type="GO" id="GO:0005783">
    <property type="term" value="C:endoplasmic reticulum"/>
    <property type="evidence" value="ECO:0007669"/>
    <property type="project" value="TreeGrafter"/>
</dbReference>
<proteinExistence type="inferred from homology"/>
<dbReference type="PANTHER" id="PTHR13341">
    <property type="entry name" value="MIR-INTERACTING SAPOSIN-LIKE PROTEIN"/>
    <property type="match status" value="1"/>
</dbReference>
<dbReference type="SUPFAM" id="SSF50249">
    <property type="entry name" value="Nucleic acid-binding proteins"/>
    <property type="match status" value="1"/>
</dbReference>
<dbReference type="InterPro" id="IPR048970">
    <property type="entry name" value="OB_Ssb-like"/>
</dbReference>
<evidence type="ECO:0000259" key="6">
    <source>
        <dbReference type="Pfam" id="PF11938"/>
    </source>
</evidence>
<evidence type="ECO:0000259" key="7">
    <source>
        <dbReference type="Pfam" id="PF21473"/>
    </source>
</evidence>
<protein>
    <submittedName>
        <fullName evidence="8">SOSS complex subunit B1</fullName>
    </submittedName>
</protein>
<evidence type="ECO:0000313" key="9">
    <source>
        <dbReference type="Proteomes" id="UP001474421"/>
    </source>
</evidence>
<name>A0AAW1BZV6_CROAD</name>
<dbReference type="CDD" id="cd04491">
    <property type="entry name" value="SoSSB_OBF"/>
    <property type="match status" value="1"/>
</dbReference>
<evidence type="ECO:0000256" key="3">
    <source>
        <dbReference type="ARBA" id="ARBA00023125"/>
    </source>
</evidence>
<comment type="caution">
    <text evidence="8">The sequence shown here is derived from an EMBL/GenBank/DDBJ whole genome shotgun (WGS) entry which is preliminary data.</text>
</comment>